<dbReference type="EMBL" id="CP045905">
    <property type="protein sequence ID" value="QQP37059.1"/>
    <property type="molecule type" value="Genomic_DNA"/>
</dbReference>
<proteinExistence type="predicted"/>
<name>A0A7T8JWJ1_CALRO</name>
<sequence length="73" mass="8187">MSIEAAEGVTTGISAEIALVLFKLRLQQTRSLLYCDARSHFPIMAHTRWRNEPCRDTEAGVDFERLAGVTHQA</sequence>
<gene>
    <name evidence="1" type="ORF">FKW44_022363</name>
</gene>
<dbReference type="AlphaFoldDB" id="A0A7T8JWJ1"/>
<dbReference type="OrthoDB" id="60371at2759"/>
<accession>A0A7T8JWJ1</accession>
<reference evidence="2" key="1">
    <citation type="submission" date="2021-01" db="EMBL/GenBank/DDBJ databases">
        <title>Caligus Genome Assembly.</title>
        <authorList>
            <person name="Gallardo-Escarate C."/>
        </authorList>
    </citation>
    <scope>NUCLEOTIDE SEQUENCE [LARGE SCALE GENOMIC DNA]</scope>
</reference>
<evidence type="ECO:0000313" key="1">
    <source>
        <dbReference type="EMBL" id="QQP37059.1"/>
    </source>
</evidence>
<dbReference type="Proteomes" id="UP000595437">
    <property type="component" value="Chromosome 16"/>
</dbReference>
<organism evidence="1 2">
    <name type="scientific">Caligus rogercresseyi</name>
    <name type="common">Sea louse</name>
    <dbReference type="NCBI Taxonomy" id="217165"/>
    <lineage>
        <taxon>Eukaryota</taxon>
        <taxon>Metazoa</taxon>
        <taxon>Ecdysozoa</taxon>
        <taxon>Arthropoda</taxon>
        <taxon>Crustacea</taxon>
        <taxon>Multicrustacea</taxon>
        <taxon>Hexanauplia</taxon>
        <taxon>Copepoda</taxon>
        <taxon>Siphonostomatoida</taxon>
        <taxon>Caligidae</taxon>
        <taxon>Caligus</taxon>
    </lineage>
</organism>
<keyword evidence="2" id="KW-1185">Reference proteome</keyword>
<evidence type="ECO:0000313" key="2">
    <source>
        <dbReference type="Proteomes" id="UP000595437"/>
    </source>
</evidence>
<protein>
    <submittedName>
        <fullName evidence="1">Uncharacterized protein</fullName>
    </submittedName>
</protein>